<dbReference type="GO" id="GO:0016788">
    <property type="term" value="F:hydrolase activity, acting on ester bonds"/>
    <property type="evidence" value="ECO:0007669"/>
    <property type="project" value="InterPro"/>
</dbReference>
<dbReference type="PANTHER" id="PTHR22835">
    <property type="entry name" value="ZINC FINGER FYVE DOMAIN CONTAINING PROTEIN"/>
    <property type="match status" value="1"/>
</dbReference>
<organism evidence="3 4">
    <name type="scientific">Cajanus cajan</name>
    <name type="common">Pigeon pea</name>
    <name type="synonym">Cajanus indicus</name>
    <dbReference type="NCBI Taxonomy" id="3821"/>
    <lineage>
        <taxon>Eukaryota</taxon>
        <taxon>Viridiplantae</taxon>
        <taxon>Streptophyta</taxon>
        <taxon>Embryophyta</taxon>
        <taxon>Tracheophyta</taxon>
        <taxon>Spermatophyta</taxon>
        <taxon>Magnoliopsida</taxon>
        <taxon>eudicotyledons</taxon>
        <taxon>Gunneridae</taxon>
        <taxon>Pentapetalae</taxon>
        <taxon>rosids</taxon>
        <taxon>fabids</taxon>
        <taxon>Fabales</taxon>
        <taxon>Fabaceae</taxon>
        <taxon>Papilionoideae</taxon>
        <taxon>50 kb inversion clade</taxon>
        <taxon>NPAAA clade</taxon>
        <taxon>indigoferoid/millettioid clade</taxon>
        <taxon>Phaseoleae</taxon>
        <taxon>Cajanus</taxon>
    </lineage>
</organism>
<dbReference type="EMBL" id="CM003605">
    <property type="protein sequence ID" value="KYP71611.1"/>
    <property type="molecule type" value="Genomic_DNA"/>
</dbReference>
<comment type="similarity">
    <text evidence="1">Belongs to the 'GDSL' lipolytic enzyme family.</text>
</comment>
<dbReference type="Gene3D" id="3.40.50.1110">
    <property type="entry name" value="SGNH hydrolase"/>
    <property type="match status" value="1"/>
</dbReference>
<dbReference type="GO" id="GO:0009570">
    <property type="term" value="C:chloroplast stroma"/>
    <property type="evidence" value="ECO:0007669"/>
    <property type="project" value="TreeGrafter"/>
</dbReference>
<dbReference type="InterPro" id="IPR036514">
    <property type="entry name" value="SGNH_hydro_sf"/>
</dbReference>
<proteinExistence type="inferred from homology"/>
<dbReference type="STRING" id="3821.A0A151TX63"/>
<reference evidence="3 4" key="1">
    <citation type="journal article" date="2012" name="Nat. Biotechnol.">
        <title>Draft genome sequence of pigeonpea (Cajanus cajan), an orphan legume crop of resource-poor farmers.</title>
        <authorList>
            <person name="Varshney R.K."/>
            <person name="Chen W."/>
            <person name="Li Y."/>
            <person name="Bharti A.K."/>
            <person name="Saxena R.K."/>
            <person name="Schlueter J.A."/>
            <person name="Donoghue M.T."/>
            <person name="Azam S."/>
            <person name="Fan G."/>
            <person name="Whaley A.M."/>
            <person name="Farmer A.D."/>
            <person name="Sheridan J."/>
            <person name="Iwata A."/>
            <person name="Tuteja R."/>
            <person name="Penmetsa R.V."/>
            <person name="Wu W."/>
            <person name="Upadhyaya H.D."/>
            <person name="Yang S.P."/>
            <person name="Shah T."/>
            <person name="Saxena K.B."/>
            <person name="Michael T."/>
            <person name="McCombie W.R."/>
            <person name="Yang B."/>
            <person name="Zhang G."/>
            <person name="Yang H."/>
            <person name="Wang J."/>
            <person name="Spillane C."/>
            <person name="Cook D.R."/>
            <person name="May G.D."/>
            <person name="Xu X."/>
            <person name="Jackson S.A."/>
        </authorList>
    </citation>
    <scope>NUCLEOTIDE SEQUENCE [LARGE SCALE GENOMIC DNA]</scope>
    <source>
        <strain evidence="4">cv. Asha</strain>
    </source>
</reference>
<dbReference type="Pfam" id="PF00657">
    <property type="entry name" value="Lipase_GDSL"/>
    <property type="match status" value="1"/>
</dbReference>
<sequence length="130" mass="14265">MHTSVKKPFGVNLNHPLDRDQVTSFLLPLCSPFIEISCNNNLGCSDGNMGFSNPLMACCGFGGPPYNFDARVPCGQTGYEVCHEGSRYVSWDGIHYTEAANTLIASGVLSMAYSTPRTPFNFFCRRIAIE</sequence>
<keyword evidence="4" id="KW-1185">Reference proteome</keyword>
<evidence type="ECO:0000256" key="2">
    <source>
        <dbReference type="ARBA" id="ARBA00023180"/>
    </source>
</evidence>
<evidence type="ECO:0000313" key="4">
    <source>
        <dbReference type="Proteomes" id="UP000075243"/>
    </source>
</evidence>
<dbReference type="PANTHER" id="PTHR22835:SF275">
    <property type="entry name" value="OS01G0331100 PROTEIN"/>
    <property type="match status" value="1"/>
</dbReference>
<gene>
    <name evidence="3" type="ORF">KK1_010878</name>
</gene>
<protein>
    <submittedName>
        <fullName evidence="3">GDSL esterase/lipase LIP-4</fullName>
    </submittedName>
</protein>
<name>A0A151TX63_CAJCA</name>
<keyword evidence="2" id="KW-0325">Glycoprotein</keyword>
<evidence type="ECO:0000313" key="3">
    <source>
        <dbReference type="EMBL" id="KYP71611.1"/>
    </source>
</evidence>
<dbReference type="InterPro" id="IPR001087">
    <property type="entry name" value="GDSL"/>
</dbReference>
<dbReference type="Gramene" id="C.cajan_10570.t">
    <property type="protein sequence ID" value="C.cajan_10570.t"/>
    <property type="gene ID" value="C.cajan_10570"/>
</dbReference>
<accession>A0A151TX63</accession>
<dbReference type="AlphaFoldDB" id="A0A151TX63"/>
<evidence type="ECO:0000256" key="1">
    <source>
        <dbReference type="ARBA" id="ARBA00008668"/>
    </source>
</evidence>
<dbReference type="Proteomes" id="UP000075243">
    <property type="component" value="Chromosome 3"/>
</dbReference>